<name>A0A1I4LRH4_9BACI</name>
<feature type="signal peptide" evidence="1">
    <location>
        <begin position="1"/>
        <end position="25"/>
    </location>
</feature>
<dbReference type="OrthoDB" id="9801679at2"/>
<evidence type="ECO:0008006" key="4">
    <source>
        <dbReference type="Google" id="ProtNLM"/>
    </source>
</evidence>
<organism evidence="2 3">
    <name type="scientific">Gracilibacillus orientalis</name>
    <dbReference type="NCBI Taxonomy" id="334253"/>
    <lineage>
        <taxon>Bacteria</taxon>
        <taxon>Bacillati</taxon>
        <taxon>Bacillota</taxon>
        <taxon>Bacilli</taxon>
        <taxon>Bacillales</taxon>
        <taxon>Bacillaceae</taxon>
        <taxon>Gracilibacillus</taxon>
    </lineage>
</organism>
<dbReference type="SUPFAM" id="SSF52317">
    <property type="entry name" value="Class I glutamine amidotransferase-like"/>
    <property type="match status" value="1"/>
</dbReference>
<accession>A0A1I4LRH4</accession>
<dbReference type="Proteomes" id="UP000198565">
    <property type="component" value="Unassembled WGS sequence"/>
</dbReference>
<dbReference type="STRING" id="334253.SAMN04487943_105163"/>
<feature type="chain" id="PRO_5011659007" description="DNA-binding protein" evidence="1">
    <location>
        <begin position="26"/>
        <end position="547"/>
    </location>
</feature>
<dbReference type="RefSeq" id="WP_091483726.1">
    <property type="nucleotide sequence ID" value="NZ_FOTR01000005.1"/>
</dbReference>
<proteinExistence type="predicted"/>
<evidence type="ECO:0000313" key="2">
    <source>
        <dbReference type="EMBL" id="SFL93610.1"/>
    </source>
</evidence>
<dbReference type="EMBL" id="FOTR01000005">
    <property type="protein sequence ID" value="SFL93610.1"/>
    <property type="molecule type" value="Genomic_DNA"/>
</dbReference>
<sequence>MYRKWSYLLIAFMCLFAVFVPTADAEGPSDPAPEIAPNGSTNGLSVLFDNTHAQTAGAADWVIDGAFSDFAEAIAEEGYYVEELRKEGRFTLSDLSDYDVFVIPEANIPFTDQEQQAMVNYVDQGGSIFFIADHYNADRNKNRWDSAEAFNGYRRGAWSDPTLGMSQEEADSFYMQDVSNSDWLSDHFGMRIRYNALGNVNSDVIVSPSQSFNITDNVDTMTMHAGSTIAITDPDKAKGIVYIEETNNEWSHAVDQGVYNGGGIEEGPYVAIGKYNSGKVAAIGDSSPVEDITPKYKREETGGTKRTYDGFYDQDNHILLTNLINWLADQEDYTSFDQVEDLDLDEETSLLSMENPVNSTEPEQEPWSDPASGYKWWDRSTFKEDSYGYEDGNEPDPSDPVEGVTENFDSGSKAAYAADNVTLASGSWHFDNALLGALSSDKKNGSQSSRIRSNGTISMNFDVNGADSVRVVHANFGSDIGANWSLEKSTNGGTTWTFVAGSFTSGSTLSSETIPVNETNTVRFRIVVGGTSGERINIDDFTIIEEE</sequence>
<gene>
    <name evidence="2" type="ORF">SAMN04487943_105163</name>
</gene>
<dbReference type="Gene3D" id="3.40.50.880">
    <property type="match status" value="1"/>
</dbReference>
<dbReference type="PANTHER" id="PTHR12969:SF7">
    <property type="entry name" value="INTRAFLAGELLAR TRANSPORT PROTEIN 52 HOMOLOG"/>
    <property type="match status" value="1"/>
</dbReference>
<evidence type="ECO:0000256" key="1">
    <source>
        <dbReference type="SAM" id="SignalP"/>
    </source>
</evidence>
<dbReference type="PANTHER" id="PTHR12969">
    <property type="entry name" value="NGD5/OSM-6/IFT52"/>
    <property type="match status" value="1"/>
</dbReference>
<evidence type="ECO:0000313" key="3">
    <source>
        <dbReference type="Proteomes" id="UP000198565"/>
    </source>
</evidence>
<reference evidence="3" key="1">
    <citation type="submission" date="2016-10" db="EMBL/GenBank/DDBJ databases">
        <authorList>
            <person name="Varghese N."/>
            <person name="Submissions S."/>
        </authorList>
    </citation>
    <scope>NUCLEOTIDE SEQUENCE [LARGE SCALE GENOMIC DNA]</scope>
    <source>
        <strain evidence="3">CGMCC 1.4250</strain>
    </source>
</reference>
<dbReference type="AlphaFoldDB" id="A0A1I4LRH4"/>
<protein>
    <recommendedName>
        <fullName evidence="4">DNA-binding protein</fullName>
    </recommendedName>
</protein>
<keyword evidence="1" id="KW-0732">Signal</keyword>
<keyword evidence="3" id="KW-1185">Reference proteome</keyword>
<dbReference type="InterPro" id="IPR039975">
    <property type="entry name" value="IFT52"/>
</dbReference>
<dbReference type="InterPro" id="IPR029062">
    <property type="entry name" value="Class_I_gatase-like"/>
</dbReference>